<dbReference type="AlphaFoldDB" id="D8LDV2"/>
<dbReference type="EMBL" id="FN647912">
    <property type="protein sequence ID" value="CBN78509.1"/>
    <property type="molecule type" value="Genomic_DNA"/>
</dbReference>
<dbReference type="InParanoid" id="D8LDV2"/>
<feature type="region of interest" description="Disordered" evidence="1">
    <location>
        <begin position="157"/>
        <end position="178"/>
    </location>
</feature>
<sequence>MDAAAAHDRSSHGGNGGDGGNSRFDAPGQRPAGMRRAHAEAFQSRNPPGWPSGGRGALFAGERQRETGERPDGDQVNSSLRDEVMASQMHRGRRSLSDFLREVEEMVRRQRVESRDPDQFPPRPQTAPQSPTGAHSHPVAATARGMAAIPPQGYPTSGSYDGRSATSGPHIGGTARYVPPGRRQMLRAAADAHLPYQPPVGTNAAARLATSPFHHATVFELPGGNTAPPSGIAGRTRTLPNPTYTPRPFSMPAGYEAPTLPTSAVAAAAATAAQRAATNTAVAAQGERPPVPVPLSSSSRLSAVATAFSMSPGGYGAPDQNHHEATAAAEGGISGLTGTEEELARQERWSQEWTMAVQQHALRGLSVGDGAGAHAQQQHGDSPAVFAGHRQPGGVVPIGIPDGSSGLIPQERFTQAQREIYHDGPLQQGRHGPFLQMIPLSRMTALPPEAGTADGGGTAPPAMDGSYDDRVGEAIEQDQDSAQGHLAVLPAFRHWESQRARLRIQWHEPANAPELVPMESPGSDGTLVVTEHLPSNGPSPRGFDRNGARQENADFRSGGGGGGGDDVSKVEEALFSCLMSLDIRRLLMERGKGVIPRAGNHRRYMGSHSSRAELWTTARLHSPAWLERCRDIQSEPSHPNPHSRDGLRQVPHGSRR</sequence>
<evidence type="ECO:0000256" key="1">
    <source>
        <dbReference type="SAM" id="MobiDB-lite"/>
    </source>
</evidence>
<dbReference type="OrthoDB" id="10404436at2759"/>
<evidence type="ECO:0000313" key="2">
    <source>
        <dbReference type="EMBL" id="CBN78509.1"/>
    </source>
</evidence>
<protein>
    <submittedName>
        <fullName evidence="2">Uncharacterized protein</fullName>
    </submittedName>
</protein>
<feature type="region of interest" description="Disordered" evidence="1">
    <location>
        <begin position="1"/>
        <end position="139"/>
    </location>
</feature>
<organism evidence="2 3">
    <name type="scientific">Ectocarpus siliculosus</name>
    <name type="common">Brown alga</name>
    <name type="synonym">Conferva siliculosa</name>
    <dbReference type="NCBI Taxonomy" id="2880"/>
    <lineage>
        <taxon>Eukaryota</taxon>
        <taxon>Sar</taxon>
        <taxon>Stramenopiles</taxon>
        <taxon>Ochrophyta</taxon>
        <taxon>PX clade</taxon>
        <taxon>Phaeophyceae</taxon>
        <taxon>Ectocarpales</taxon>
        <taxon>Ectocarpaceae</taxon>
        <taxon>Ectocarpus</taxon>
    </lineage>
</organism>
<evidence type="ECO:0000313" key="3">
    <source>
        <dbReference type="Proteomes" id="UP000002630"/>
    </source>
</evidence>
<dbReference type="Proteomes" id="UP000002630">
    <property type="component" value="Linkage Group LG06"/>
</dbReference>
<feature type="compositionally biased region" description="Basic and acidic residues" evidence="1">
    <location>
        <begin position="542"/>
        <end position="554"/>
    </location>
</feature>
<proteinExistence type="predicted"/>
<accession>D8LDV2</accession>
<feature type="compositionally biased region" description="Basic and acidic residues" evidence="1">
    <location>
        <begin position="1"/>
        <end position="11"/>
    </location>
</feature>
<feature type="compositionally biased region" description="Basic and acidic residues" evidence="1">
    <location>
        <begin position="95"/>
        <end position="118"/>
    </location>
</feature>
<feature type="region of interest" description="Disordered" evidence="1">
    <location>
        <begin position="513"/>
        <end position="565"/>
    </location>
</feature>
<gene>
    <name evidence="2" type="ORF">Esi_0126_0068</name>
</gene>
<feature type="compositionally biased region" description="Polar residues" evidence="1">
    <location>
        <begin position="157"/>
        <end position="167"/>
    </location>
</feature>
<keyword evidence="3" id="KW-1185">Reference proteome</keyword>
<dbReference type="EMBL" id="FN649731">
    <property type="protein sequence ID" value="CBN78509.1"/>
    <property type="molecule type" value="Genomic_DNA"/>
</dbReference>
<reference evidence="2 3" key="1">
    <citation type="journal article" date="2010" name="Nature">
        <title>The Ectocarpus genome and the independent evolution of multicellularity in brown algae.</title>
        <authorList>
            <person name="Cock J.M."/>
            <person name="Sterck L."/>
            <person name="Rouze P."/>
            <person name="Scornet D."/>
            <person name="Allen A.E."/>
            <person name="Amoutzias G."/>
            <person name="Anthouard V."/>
            <person name="Artiguenave F."/>
            <person name="Aury J.M."/>
            <person name="Badger J.H."/>
            <person name="Beszteri B."/>
            <person name="Billiau K."/>
            <person name="Bonnet E."/>
            <person name="Bothwell J.H."/>
            <person name="Bowler C."/>
            <person name="Boyen C."/>
            <person name="Brownlee C."/>
            <person name="Carrano C.J."/>
            <person name="Charrier B."/>
            <person name="Cho G.Y."/>
            <person name="Coelho S.M."/>
            <person name="Collen J."/>
            <person name="Corre E."/>
            <person name="Da Silva C."/>
            <person name="Delage L."/>
            <person name="Delaroque N."/>
            <person name="Dittami S.M."/>
            <person name="Doulbeau S."/>
            <person name="Elias M."/>
            <person name="Farnham G."/>
            <person name="Gachon C.M."/>
            <person name="Gschloessl B."/>
            <person name="Heesch S."/>
            <person name="Jabbari K."/>
            <person name="Jubin C."/>
            <person name="Kawai H."/>
            <person name="Kimura K."/>
            <person name="Kloareg B."/>
            <person name="Kupper F.C."/>
            <person name="Lang D."/>
            <person name="Le Bail A."/>
            <person name="Leblanc C."/>
            <person name="Lerouge P."/>
            <person name="Lohr M."/>
            <person name="Lopez P.J."/>
            <person name="Martens C."/>
            <person name="Maumus F."/>
            <person name="Michel G."/>
            <person name="Miranda-Saavedra D."/>
            <person name="Morales J."/>
            <person name="Moreau H."/>
            <person name="Motomura T."/>
            <person name="Nagasato C."/>
            <person name="Napoli C.A."/>
            <person name="Nelson D.R."/>
            <person name="Nyvall-Collen P."/>
            <person name="Peters A.F."/>
            <person name="Pommier C."/>
            <person name="Potin P."/>
            <person name="Poulain J."/>
            <person name="Quesneville H."/>
            <person name="Read B."/>
            <person name="Rensing S.A."/>
            <person name="Ritter A."/>
            <person name="Rousvoal S."/>
            <person name="Samanta M."/>
            <person name="Samson G."/>
            <person name="Schroeder D.C."/>
            <person name="Segurens B."/>
            <person name="Strittmatter M."/>
            <person name="Tonon T."/>
            <person name="Tregear J.W."/>
            <person name="Valentin K."/>
            <person name="von Dassow P."/>
            <person name="Yamagishi T."/>
            <person name="Van de Peer Y."/>
            <person name="Wincker P."/>
        </authorList>
    </citation>
    <scope>NUCLEOTIDE SEQUENCE [LARGE SCALE GENOMIC DNA]</scope>
    <source>
        <strain evidence="3">Ec32 / CCAP1310/4</strain>
    </source>
</reference>
<name>D8LDV2_ECTSI</name>
<feature type="region of interest" description="Disordered" evidence="1">
    <location>
        <begin position="632"/>
        <end position="656"/>
    </location>
</feature>
<feature type="compositionally biased region" description="Basic and acidic residues" evidence="1">
    <location>
        <begin position="62"/>
        <end position="73"/>
    </location>
</feature>